<organism evidence="2 3">
    <name type="scientific">Corynespora cassiicola Philippines</name>
    <dbReference type="NCBI Taxonomy" id="1448308"/>
    <lineage>
        <taxon>Eukaryota</taxon>
        <taxon>Fungi</taxon>
        <taxon>Dikarya</taxon>
        <taxon>Ascomycota</taxon>
        <taxon>Pezizomycotina</taxon>
        <taxon>Dothideomycetes</taxon>
        <taxon>Pleosporomycetidae</taxon>
        <taxon>Pleosporales</taxon>
        <taxon>Corynesporascaceae</taxon>
        <taxon>Corynespora</taxon>
    </lineage>
</organism>
<dbReference type="Proteomes" id="UP000240883">
    <property type="component" value="Unassembled WGS sequence"/>
</dbReference>
<sequence>MAMVNRTAGNKTPMSAARWRMGSCEMVGHVPFGWSPHHAPAASDSYSGMPMPSHRGQLSNHEPCPSGEEASWANAQRSDVRLAGAYSRPSPAGHPHGPHLHRMKNASKAAFGEQVDDVPLAITPRQGQAMQARAAAEFPFQAQDSVRQNRSEGSTLRSWVHLQACMRRPLGEVLVAFLAVATSACSAHMRSVCPGIYESDDA</sequence>
<proteinExistence type="predicted"/>
<evidence type="ECO:0000313" key="3">
    <source>
        <dbReference type="Proteomes" id="UP000240883"/>
    </source>
</evidence>
<evidence type="ECO:0000313" key="2">
    <source>
        <dbReference type="EMBL" id="PSN69789.1"/>
    </source>
</evidence>
<accession>A0A2T2NWP6</accession>
<protein>
    <submittedName>
        <fullName evidence="2">Uncharacterized protein</fullName>
    </submittedName>
</protein>
<name>A0A2T2NWP6_CORCC</name>
<dbReference type="AlphaFoldDB" id="A0A2T2NWP6"/>
<keyword evidence="3" id="KW-1185">Reference proteome</keyword>
<dbReference type="EMBL" id="KZ678132">
    <property type="protein sequence ID" value="PSN69789.1"/>
    <property type="molecule type" value="Genomic_DNA"/>
</dbReference>
<feature type="region of interest" description="Disordered" evidence="1">
    <location>
        <begin position="45"/>
        <end position="73"/>
    </location>
</feature>
<reference evidence="2 3" key="1">
    <citation type="journal article" date="2018" name="Front. Microbiol.">
        <title>Genome-Wide Analysis of Corynespora cassiicola Leaf Fall Disease Putative Effectors.</title>
        <authorList>
            <person name="Lopez D."/>
            <person name="Ribeiro S."/>
            <person name="Label P."/>
            <person name="Fumanal B."/>
            <person name="Venisse J.S."/>
            <person name="Kohler A."/>
            <person name="de Oliveira R.R."/>
            <person name="Labutti K."/>
            <person name="Lipzen A."/>
            <person name="Lail K."/>
            <person name="Bauer D."/>
            <person name="Ohm R.A."/>
            <person name="Barry K.W."/>
            <person name="Spatafora J."/>
            <person name="Grigoriev I.V."/>
            <person name="Martin F.M."/>
            <person name="Pujade-Renaud V."/>
        </authorList>
    </citation>
    <scope>NUCLEOTIDE SEQUENCE [LARGE SCALE GENOMIC DNA]</scope>
    <source>
        <strain evidence="2 3">Philippines</strain>
    </source>
</reference>
<evidence type="ECO:0000256" key="1">
    <source>
        <dbReference type="SAM" id="MobiDB-lite"/>
    </source>
</evidence>
<gene>
    <name evidence="2" type="ORF">BS50DRAFT_631764</name>
</gene>